<dbReference type="Gene3D" id="3.40.1190.20">
    <property type="match status" value="1"/>
</dbReference>
<protein>
    <submittedName>
        <fullName evidence="4">Ribokinase</fullName>
    </submittedName>
</protein>
<feature type="domain" description="Carbohydrate kinase PfkB" evidence="3">
    <location>
        <begin position="18"/>
        <end position="311"/>
    </location>
</feature>
<organism evidence="4 5">
    <name type="scientific">Bifidobacterium breve</name>
    <dbReference type="NCBI Taxonomy" id="1685"/>
    <lineage>
        <taxon>Bacteria</taxon>
        <taxon>Bacillati</taxon>
        <taxon>Actinomycetota</taxon>
        <taxon>Actinomycetes</taxon>
        <taxon>Bifidobacteriales</taxon>
        <taxon>Bifidobacteriaceae</taxon>
        <taxon>Bifidobacterium</taxon>
    </lineage>
</organism>
<sequence>MASSNAVGGTPPTMDILAVCGIALDVVAKVDHLPVRDGFCSVLSTQRQYGGGGMNVLMQASRLSARTGIVTRLADDPDSDFIIANMDKLRIDHRGVVRQAGNYKAPTCLIYVDPAGQKMMVGDRERLPGPIGEDEFPFDLIGQTDIVYLDFNPALLTPHIAALAKRQGKTVVLNFQDGLDSVLGRGIQAQQTLDMLVNVDVFAPCQEAIRALSGTDDVGGQLVFIRRYHHGLVVLTLGERGVVAFDKDNRRYEVPAYDIDPVDTTGAGDSFIGSFMVEYLVRHRDLGEALRYATACAAITCTRFGAQSSPDTDEVAAFIEKCGLPEVRS</sequence>
<dbReference type="SUPFAM" id="SSF53613">
    <property type="entry name" value="Ribokinase-like"/>
    <property type="match status" value="1"/>
</dbReference>
<dbReference type="Pfam" id="PF00294">
    <property type="entry name" value="PfkB"/>
    <property type="match status" value="1"/>
</dbReference>
<dbReference type="Proteomes" id="UP000232496">
    <property type="component" value="Chromosome"/>
</dbReference>
<gene>
    <name evidence="4" type="ORF">DRBB29_1610</name>
</gene>
<dbReference type="InterPro" id="IPR029056">
    <property type="entry name" value="Ribokinase-like"/>
</dbReference>
<keyword evidence="2" id="KW-0418">Kinase</keyword>
<evidence type="ECO:0000313" key="4">
    <source>
        <dbReference type="EMBL" id="AUE19146.1"/>
    </source>
</evidence>
<name>A0AAN1M5G4_BIFBR</name>
<evidence type="ECO:0000256" key="1">
    <source>
        <dbReference type="ARBA" id="ARBA00022679"/>
    </source>
</evidence>
<dbReference type="PANTHER" id="PTHR10584">
    <property type="entry name" value="SUGAR KINASE"/>
    <property type="match status" value="1"/>
</dbReference>
<dbReference type="RefSeq" id="WP_106621836.1">
    <property type="nucleotide sequence ID" value="NZ_CP021552.1"/>
</dbReference>
<dbReference type="InterPro" id="IPR011611">
    <property type="entry name" value="PfkB_dom"/>
</dbReference>
<dbReference type="AlphaFoldDB" id="A0AAN1M5G4"/>
<keyword evidence="1" id="KW-0808">Transferase</keyword>
<reference evidence="4 5" key="1">
    <citation type="submission" date="2017-09" db="EMBL/GenBank/DDBJ databases">
        <title>Comparative genomics and methylome analysis of the gut commensal Bifidobacterium breve.</title>
        <authorList>
            <person name="Bottacini F."/>
            <person name="Morrissey R."/>
            <person name="Roberts R.J."/>
            <person name="James K."/>
            <person name="van Breen J."/>
            <person name="Egan M."/>
            <person name="Lambert J."/>
            <person name="van Limpt K."/>
            <person name="Stanton C."/>
            <person name="Knol J."/>
            <person name="O' Connell Motherway M."/>
            <person name="van Sinderen D."/>
        </authorList>
    </citation>
    <scope>NUCLEOTIDE SEQUENCE [LARGE SCALE GENOMIC DNA]</scope>
    <source>
        <strain evidence="4 5">DRBB29</strain>
    </source>
</reference>
<dbReference type="PANTHER" id="PTHR10584:SF166">
    <property type="entry name" value="RIBOKINASE"/>
    <property type="match status" value="1"/>
</dbReference>
<dbReference type="EMBL" id="CP023198">
    <property type="protein sequence ID" value="AUE19146.1"/>
    <property type="molecule type" value="Genomic_DNA"/>
</dbReference>
<dbReference type="GO" id="GO:0016301">
    <property type="term" value="F:kinase activity"/>
    <property type="evidence" value="ECO:0007669"/>
    <property type="project" value="UniProtKB-KW"/>
</dbReference>
<evidence type="ECO:0000313" key="5">
    <source>
        <dbReference type="Proteomes" id="UP000232496"/>
    </source>
</evidence>
<evidence type="ECO:0000259" key="3">
    <source>
        <dbReference type="Pfam" id="PF00294"/>
    </source>
</evidence>
<accession>A0AAN1M5G4</accession>
<evidence type="ECO:0000256" key="2">
    <source>
        <dbReference type="ARBA" id="ARBA00022777"/>
    </source>
</evidence>
<proteinExistence type="predicted"/>